<sequence>MDIMDIFQMITALVVIVFLANFLLKKLNGIQQPSSQVIKIIERVQVSKSSSLCIVQVESEYMLMSISETSNEVIKTFTNEEKEAIQQRLAKKQHSQEAGQLTSQVASLSSKRAATLTTYIKKWKKQYTEFQKKGTHKT</sequence>
<dbReference type="Proteomes" id="UP001410648">
    <property type="component" value="Unassembled WGS sequence"/>
</dbReference>
<evidence type="ECO:0000313" key="8">
    <source>
        <dbReference type="Proteomes" id="UP001410648"/>
    </source>
</evidence>
<keyword evidence="4 6" id="KW-1133">Transmembrane helix</keyword>
<accession>A0ABN1AY01</accession>
<evidence type="ECO:0000256" key="1">
    <source>
        <dbReference type="ARBA" id="ARBA00004236"/>
    </source>
</evidence>
<evidence type="ECO:0008006" key="9">
    <source>
        <dbReference type="Google" id="ProtNLM"/>
    </source>
</evidence>
<proteinExistence type="predicted"/>
<gene>
    <name evidence="7" type="ORF">GCM10008936_13840</name>
</gene>
<name>A0ABN1AY01_9LACT</name>
<reference evidence="7 8" key="1">
    <citation type="journal article" date="2019" name="Int. J. Syst. Evol. Microbiol.">
        <title>The Global Catalogue of Microorganisms (GCM) 10K type strain sequencing project: providing services to taxonomists for standard genome sequencing and annotation.</title>
        <authorList>
            <consortium name="The Broad Institute Genomics Platform"/>
            <consortium name="The Broad Institute Genome Sequencing Center for Infectious Disease"/>
            <person name="Wu L."/>
            <person name="Ma J."/>
        </authorList>
    </citation>
    <scope>NUCLEOTIDE SEQUENCE [LARGE SCALE GENOMIC DNA]</scope>
    <source>
        <strain evidence="7 8">JCM 14232</strain>
    </source>
</reference>
<dbReference type="Pfam" id="PF04347">
    <property type="entry name" value="FliO"/>
    <property type="match status" value="1"/>
</dbReference>
<dbReference type="EMBL" id="BAAADA010000116">
    <property type="protein sequence ID" value="GAA0486257.1"/>
    <property type="molecule type" value="Genomic_DNA"/>
</dbReference>
<evidence type="ECO:0000256" key="2">
    <source>
        <dbReference type="ARBA" id="ARBA00022475"/>
    </source>
</evidence>
<organism evidence="7 8">
    <name type="scientific">Alkalibacterium indicireducens</name>
    <dbReference type="NCBI Taxonomy" id="398758"/>
    <lineage>
        <taxon>Bacteria</taxon>
        <taxon>Bacillati</taxon>
        <taxon>Bacillota</taxon>
        <taxon>Bacilli</taxon>
        <taxon>Lactobacillales</taxon>
        <taxon>Carnobacteriaceae</taxon>
        <taxon>Alkalibacterium</taxon>
    </lineage>
</organism>
<dbReference type="RefSeq" id="WP_346024807.1">
    <property type="nucleotide sequence ID" value="NZ_BAAADA010000116.1"/>
</dbReference>
<dbReference type="InterPro" id="IPR022781">
    <property type="entry name" value="Flagellar_biosynth_FliO"/>
</dbReference>
<keyword evidence="2" id="KW-1003">Cell membrane</keyword>
<keyword evidence="8" id="KW-1185">Reference proteome</keyword>
<comment type="subcellular location">
    <subcellularLocation>
        <location evidence="1">Cell membrane</location>
    </subcellularLocation>
</comment>
<evidence type="ECO:0000256" key="5">
    <source>
        <dbReference type="ARBA" id="ARBA00023136"/>
    </source>
</evidence>
<evidence type="ECO:0000256" key="4">
    <source>
        <dbReference type="ARBA" id="ARBA00022989"/>
    </source>
</evidence>
<comment type="caution">
    <text evidence="7">The sequence shown here is derived from an EMBL/GenBank/DDBJ whole genome shotgun (WGS) entry which is preliminary data.</text>
</comment>
<evidence type="ECO:0000313" key="7">
    <source>
        <dbReference type="EMBL" id="GAA0486257.1"/>
    </source>
</evidence>
<evidence type="ECO:0000256" key="3">
    <source>
        <dbReference type="ARBA" id="ARBA00022692"/>
    </source>
</evidence>
<protein>
    <recommendedName>
        <fullName evidence="9">Flagellar protein FliO/FliZ</fullName>
    </recommendedName>
</protein>
<evidence type="ECO:0000256" key="6">
    <source>
        <dbReference type="SAM" id="Phobius"/>
    </source>
</evidence>
<keyword evidence="3 6" id="KW-0812">Transmembrane</keyword>
<feature type="transmembrane region" description="Helical" evidence="6">
    <location>
        <begin position="6"/>
        <end position="24"/>
    </location>
</feature>
<keyword evidence="5 6" id="KW-0472">Membrane</keyword>